<name>A0A8H6MBB9_9AGAR</name>
<comment type="caution">
    <text evidence="2">The sequence shown here is derived from an EMBL/GenBank/DDBJ whole genome shotgun (WGS) entry which is preliminary data.</text>
</comment>
<dbReference type="GO" id="GO:0003726">
    <property type="term" value="F:double-stranded RNA adenosine deaminase activity"/>
    <property type="evidence" value="ECO:0007669"/>
    <property type="project" value="TreeGrafter"/>
</dbReference>
<organism evidence="2 3">
    <name type="scientific">Ephemerocybe angulata</name>
    <dbReference type="NCBI Taxonomy" id="980116"/>
    <lineage>
        <taxon>Eukaryota</taxon>
        <taxon>Fungi</taxon>
        <taxon>Dikarya</taxon>
        <taxon>Basidiomycota</taxon>
        <taxon>Agaricomycotina</taxon>
        <taxon>Agaricomycetes</taxon>
        <taxon>Agaricomycetidae</taxon>
        <taxon>Agaricales</taxon>
        <taxon>Agaricineae</taxon>
        <taxon>Psathyrellaceae</taxon>
        <taxon>Ephemerocybe</taxon>
    </lineage>
</organism>
<dbReference type="SMART" id="SM00552">
    <property type="entry name" value="ADEAMc"/>
    <property type="match status" value="1"/>
</dbReference>
<keyword evidence="3" id="KW-1185">Reference proteome</keyword>
<reference evidence="2 3" key="1">
    <citation type="submission" date="2020-07" db="EMBL/GenBank/DDBJ databases">
        <title>Comparative genomics of pyrophilous fungi reveals a link between fire events and developmental genes.</title>
        <authorList>
            <consortium name="DOE Joint Genome Institute"/>
            <person name="Steindorff A.S."/>
            <person name="Carver A."/>
            <person name="Calhoun S."/>
            <person name="Stillman K."/>
            <person name="Liu H."/>
            <person name="Lipzen A."/>
            <person name="Pangilinan J."/>
            <person name="Labutti K."/>
            <person name="Bruns T.D."/>
            <person name="Grigoriev I.V."/>
        </authorList>
    </citation>
    <scope>NUCLEOTIDE SEQUENCE [LARGE SCALE GENOMIC DNA]</scope>
    <source>
        <strain evidence="2 3">CBS 144469</strain>
    </source>
</reference>
<dbReference type="GO" id="GO:0008251">
    <property type="term" value="F:tRNA-specific adenosine deaminase activity"/>
    <property type="evidence" value="ECO:0007669"/>
    <property type="project" value="TreeGrafter"/>
</dbReference>
<evidence type="ECO:0000313" key="2">
    <source>
        <dbReference type="EMBL" id="KAF6762903.1"/>
    </source>
</evidence>
<dbReference type="GO" id="GO:0006382">
    <property type="term" value="P:adenosine to inosine editing"/>
    <property type="evidence" value="ECO:0007669"/>
    <property type="project" value="TreeGrafter"/>
</dbReference>
<feature type="domain" description="A to I editase" evidence="1">
    <location>
        <begin position="53"/>
        <end position="294"/>
    </location>
</feature>
<dbReference type="EMBL" id="JACGCI010000007">
    <property type="protein sequence ID" value="KAF6762903.1"/>
    <property type="molecule type" value="Genomic_DNA"/>
</dbReference>
<gene>
    <name evidence="2" type="ORF">DFP72DRAFT_987320</name>
</gene>
<dbReference type="InterPro" id="IPR002466">
    <property type="entry name" value="A_deamin"/>
</dbReference>
<evidence type="ECO:0000259" key="1">
    <source>
        <dbReference type="PROSITE" id="PS50141"/>
    </source>
</evidence>
<dbReference type="PROSITE" id="PS50141">
    <property type="entry name" value="A_DEAMIN_EDITASE"/>
    <property type="match status" value="1"/>
</dbReference>
<accession>A0A8H6MBB9</accession>
<dbReference type="Proteomes" id="UP000521943">
    <property type="component" value="Unassembled WGS sequence"/>
</dbReference>
<dbReference type="PANTHER" id="PTHR10910:SF62">
    <property type="entry name" value="AT07585P-RELATED"/>
    <property type="match status" value="1"/>
</dbReference>
<dbReference type="PANTHER" id="PTHR10910">
    <property type="entry name" value="EUKARYOTE SPECIFIC DSRNA BINDING PROTEIN"/>
    <property type="match status" value="1"/>
</dbReference>
<dbReference type="GO" id="GO:0003725">
    <property type="term" value="F:double-stranded RNA binding"/>
    <property type="evidence" value="ECO:0007669"/>
    <property type="project" value="TreeGrafter"/>
</dbReference>
<dbReference type="Pfam" id="PF02137">
    <property type="entry name" value="A_deamin"/>
    <property type="match status" value="2"/>
</dbReference>
<sequence>MFAQNHDHDRDDRVREIHSIYKTFGYTPPHSQFTILASFYLTHEESGKSKIISIATGTKCIPLSKLSDRGELVHDSHAEVLARRGAVRWLLEEVLRMCTGNPHAESDWLVSVSAGAQRFRLKDGVRLHLYDSSSFPTLEPTAASRGRDNYSRLGVLRTKPGRADSPSTLCMSCSDKIARWNVLGIQGALGSQCLEPIYISEIVIGEVGSHMREDCERAFWKRLTDLPNGYHLQKPDIHFTQVPFVHSKSVLHSDGSSNEAICWTNDLGGHEVLINGLRRGVSPKHRYREKSRYV</sequence>
<dbReference type="AlphaFoldDB" id="A0A8H6MBB9"/>
<evidence type="ECO:0000313" key="3">
    <source>
        <dbReference type="Proteomes" id="UP000521943"/>
    </source>
</evidence>
<dbReference type="GO" id="GO:0006396">
    <property type="term" value="P:RNA processing"/>
    <property type="evidence" value="ECO:0007669"/>
    <property type="project" value="InterPro"/>
</dbReference>
<dbReference type="GO" id="GO:0005730">
    <property type="term" value="C:nucleolus"/>
    <property type="evidence" value="ECO:0007669"/>
    <property type="project" value="TreeGrafter"/>
</dbReference>
<proteinExistence type="predicted"/>
<protein>
    <recommendedName>
        <fullName evidence="1">A to I editase domain-containing protein</fullName>
    </recommendedName>
</protein>
<dbReference type="OrthoDB" id="10268011at2759"/>
<dbReference type="GO" id="GO:0005737">
    <property type="term" value="C:cytoplasm"/>
    <property type="evidence" value="ECO:0007669"/>
    <property type="project" value="TreeGrafter"/>
</dbReference>